<comment type="cofactor">
    <cofactor evidence="8 9">
        <name>Zn(2+)</name>
        <dbReference type="ChEBI" id="CHEBI:29105"/>
    </cofactor>
    <text evidence="8 9">Binds 1 zinc ion per subunit.</text>
</comment>
<dbReference type="PANTHER" id="PTHR10127">
    <property type="entry name" value="DISCOIDIN, CUB, EGF, LAMININ , AND ZINC METALLOPROTEASE DOMAIN CONTAINING"/>
    <property type="match status" value="1"/>
</dbReference>
<dbReference type="Ensembl" id="ENSCSAVT00000005504.1">
    <property type="protein sequence ID" value="ENSCSAVP00000005432.1"/>
    <property type="gene ID" value="ENSCSAVG00000003250.1"/>
</dbReference>
<dbReference type="PRINTS" id="PR00480">
    <property type="entry name" value="ASTACIN"/>
</dbReference>
<evidence type="ECO:0000256" key="4">
    <source>
        <dbReference type="ARBA" id="ARBA00022801"/>
    </source>
</evidence>
<reference evidence="13" key="1">
    <citation type="submission" date="2003-08" db="EMBL/GenBank/DDBJ databases">
        <authorList>
            <person name="Birren B."/>
            <person name="Nusbaum C."/>
            <person name="Abebe A."/>
            <person name="Abouelleil A."/>
            <person name="Adekoya E."/>
            <person name="Ait-zahra M."/>
            <person name="Allen N."/>
            <person name="Allen T."/>
            <person name="An P."/>
            <person name="Anderson M."/>
            <person name="Anderson S."/>
            <person name="Arachchi H."/>
            <person name="Armbruster J."/>
            <person name="Bachantsang P."/>
            <person name="Baldwin J."/>
            <person name="Barry A."/>
            <person name="Bayul T."/>
            <person name="Blitshsteyn B."/>
            <person name="Bloom T."/>
            <person name="Blye J."/>
            <person name="Boguslavskiy L."/>
            <person name="Borowsky M."/>
            <person name="Boukhgalter B."/>
            <person name="Brunache A."/>
            <person name="Butler J."/>
            <person name="Calixte N."/>
            <person name="Calvo S."/>
            <person name="Camarata J."/>
            <person name="Campo K."/>
            <person name="Chang J."/>
            <person name="Cheshatsang Y."/>
            <person name="Citroen M."/>
            <person name="Collymore A."/>
            <person name="Considine T."/>
            <person name="Cook A."/>
            <person name="Cooke P."/>
            <person name="Corum B."/>
            <person name="Cuomo C."/>
            <person name="David R."/>
            <person name="Dawoe T."/>
            <person name="Degray S."/>
            <person name="Dodge S."/>
            <person name="Dooley K."/>
            <person name="Dorje P."/>
            <person name="Dorjee K."/>
            <person name="Dorris L."/>
            <person name="Duffey N."/>
            <person name="Dupes A."/>
            <person name="Elkins T."/>
            <person name="Engels R."/>
            <person name="Erickson J."/>
            <person name="Farina A."/>
            <person name="Faro S."/>
            <person name="Ferreira P."/>
            <person name="Fischer H."/>
            <person name="Fitzgerald M."/>
            <person name="Foley K."/>
            <person name="Gage D."/>
            <person name="Galagan J."/>
            <person name="Gearin G."/>
            <person name="Gnerre S."/>
            <person name="Gnirke A."/>
            <person name="Goyette A."/>
            <person name="Graham J."/>
            <person name="Grandbois E."/>
            <person name="Gyaltsen K."/>
            <person name="Hafez N."/>
            <person name="Hagopian D."/>
            <person name="Hagos B."/>
            <person name="Hall J."/>
            <person name="Hatcher B."/>
            <person name="Heller A."/>
            <person name="Higgins H."/>
            <person name="Honan T."/>
            <person name="Horn A."/>
            <person name="Houde N."/>
            <person name="Hughes L."/>
            <person name="Hulme W."/>
            <person name="Husby E."/>
            <person name="Iliev I."/>
            <person name="Jaffe D."/>
            <person name="Jones C."/>
            <person name="Kamal M."/>
            <person name="Kamat A."/>
            <person name="Kamvysselis M."/>
            <person name="Karlsson E."/>
            <person name="Kells C."/>
            <person name="Kieu A."/>
            <person name="Kisner P."/>
            <person name="Kodira C."/>
            <person name="Kulbokas E."/>
            <person name="Labutti K."/>
            <person name="Lama D."/>
            <person name="Landers T."/>
            <person name="Leger J."/>
            <person name="Levine S."/>
            <person name="Lewis D."/>
            <person name="Lewis T."/>
            <person name="Lindblad-toh K."/>
            <person name="Liu X."/>
            <person name="Lokyitsang T."/>
            <person name="Lokyitsang Y."/>
            <person name="Lucien O."/>
            <person name="Lui A."/>
            <person name="Ma L.J."/>
            <person name="Mabbitt R."/>
            <person name="Macdonald J."/>
            <person name="Maclean C."/>
            <person name="Major J."/>
            <person name="Manning J."/>
            <person name="Marabella R."/>
            <person name="Maru K."/>
            <person name="Matthews C."/>
            <person name="Mauceli E."/>
            <person name="Mccarthy M."/>
            <person name="Mcdonough S."/>
            <person name="Mcghee T."/>
            <person name="Meldrim J."/>
            <person name="Meneus L."/>
            <person name="Mesirov J."/>
            <person name="Mihalev A."/>
            <person name="Mihova T."/>
            <person name="Mikkelsen T."/>
            <person name="Mlenga V."/>
            <person name="Moru K."/>
            <person name="Mozes J."/>
            <person name="Mulrain L."/>
            <person name="Munson G."/>
            <person name="Naylor J."/>
            <person name="Newes C."/>
            <person name="Nguyen C."/>
            <person name="Nguyen N."/>
            <person name="Nguyen T."/>
            <person name="Nicol R."/>
            <person name="Nielsen C."/>
            <person name="Nizzari M."/>
            <person name="Norbu C."/>
            <person name="Norbu N."/>
            <person name="O'donnell P."/>
            <person name="Okoawo O."/>
            <person name="O'leary S."/>
            <person name="Omotosho B."/>
            <person name="O'neill K."/>
            <person name="Osman S."/>
            <person name="Parker S."/>
            <person name="Perrin D."/>
            <person name="Phunkhang P."/>
            <person name="Piqani B."/>
            <person name="Purcell S."/>
            <person name="Rachupka T."/>
            <person name="Ramasamy U."/>
            <person name="Rameau R."/>
            <person name="Ray V."/>
            <person name="Raymond C."/>
            <person name="Retta R."/>
            <person name="Richardson S."/>
            <person name="Rise C."/>
            <person name="Rodriguez J."/>
            <person name="Rogers J."/>
            <person name="Rogov P."/>
            <person name="Rutman M."/>
            <person name="Schupbach R."/>
            <person name="Seaman C."/>
            <person name="Settipalli S."/>
            <person name="Sharpe T."/>
            <person name="Sheridan J."/>
            <person name="Sherpa N."/>
            <person name="Shi J."/>
            <person name="Smirnov S."/>
            <person name="Smith C."/>
            <person name="Sougnez C."/>
            <person name="Spencer B."/>
            <person name="Stalker J."/>
            <person name="Stange-thomann N."/>
            <person name="Stavropoulos S."/>
            <person name="Stetson K."/>
            <person name="Stone C."/>
            <person name="Stone S."/>
            <person name="Stubbs M."/>
            <person name="Talamas J."/>
            <person name="Tchuinga P."/>
            <person name="Tenzing P."/>
            <person name="Tesfaye S."/>
            <person name="Theodore J."/>
            <person name="Thoulutsang Y."/>
            <person name="Topham K."/>
            <person name="Towey S."/>
            <person name="Tsamla T."/>
            <person name="Tsomo N."/>
            <person name="Vallee D."/>
            <person name="Vassiliev H."/>
            <person name="Venkataraman V."/>
            <person name="Vinson J."/>
            <person name="Vo A."/>
            <person name="Wade C."/>
            <person name="Wang S."/>
            <person name="Wangchuk T."/>
            <person name="Wangdi T."/>
            <person name="Whittaker C."/>
            <person name="Wilkinson J."/>
            <person name="Wu Y."/>
            <person name="Wyman D."/>
            <person name="Yadav S."/>
            <person name="Yang S."/>
            <person name="Yang X."/>
            <person name="Yeager S."/>
            <person name="Yee E."/>
            <person name="Young G."/>
            <person name="Zainoun J."/>
            <person name="Zembeck L."/>
            <person name="Zimmer A."/>
            <person name="Zody M."/>
            <person name="Lander E."/>
        </authorList>
    </citation>
    <scope>NUCLEOTIDE SEQUENCE [LARGE SCALE GENOMIC DNA]</scope>
</reference>
<dbReference type="PANTHER" id="PTHR10127:SF780">
    <property type="entry name" value="METALLOENDOPEPTIDASE"/>
    <property type="match status" value="1"/>
</dbReference>
<dbReference type="GO" id="GO:0008270">
    <property type="term" value="F:zinc ion binding"/>
    <property type="evidence" value="ECO:0007669"/>
    <property type="project" value="UniProtKB-UniRule"/>
</dbReference>
<evidence type="ECO:0000256" key="3">
    <source>
        <dbReference type="ARBA" id="ARBA00022723"/>
    </source>
</evidence>
<keyword evidence="13" id="KW-1185">Reference proteome</keyword>
<dbReference type="InterPro" id="IPR024079">
    <property type="entry name" value="MetalloPept_cat_dom_sf"/>
</dbReference>
<dbReference type="SMART" id="SM00254">
    <property type="entry name" value="ShKT"/>
    <property type="match status" value="3"/>
</dbReference>
<dbReference type="EC" id="3.4.24.-" evidence="9"/>
<evidence type="ECO:0000313" key="13">
    <source>
        <dbReference type="Proteomes" id="UP000007875"/>
    </source>
</evidence>
<accession>H2YJD3</accession>
<evidence type="ECO:0000259" key="10">
    <source>
        <dbReference type="PROSITE" id="PS51670"/>
    </source>
</evidence>
<dbReference type="InterPro" id="IPR034035">
    <property type="entry name" value="Astacin-like_dom"/>
</dbReference>
<organism evidence="12 13">
    <name type="scientific">Ciona savignyi</name>
    <name type="common">Pacific transparent sea squirt</name>
    <dbReference type="NCBI Taxonomy" id="51511"/>
    <lineage>
        <taxon>Eukaryota</taxon>
        <taxon>Metazoa</taxon>
        <taxon>Chordata</taxon>
        <taxon>Tunicata</taxon>
        <taxon>Ascidiacea</taxon>
        <taxon>Phlebobranchia</taxon>
        <taxon>Cionidae</taxon>
        <taxon>Ciona</taxon>
    </lineage>
</organism>
<evidence type="ECO:0000256" key="8">
    <source>
        <dbReference type="PROSITE-ProRule" id="PRU01211"/>
    </source>
</evidence>
<dbReference type="HOGENOM" id="CLU_017286_0_1_1"/>
<dbReference type="InterPro" id="IPR006026">
    <property type="entry name" value="Peptidase_Metallo"/>
</dbReference>
<feature type="binding site" evidence="8">
    <location>
        <position position="129"/>
    </location>
    <ligand>
        <name>Zn(2+)</name>
        <dbReference type="ChEBI" id="CHEBI:29105"/>
        <note>catalytic</note>
    </ligand>
</feature>
<evidence type="ECO:0000256" key="7">
    <source>
        <dbReference type="PROSITE-ProRule" id="PRU01005"/>
    </source>
</evidence>
<reference evidence="12" key="3">
    <citation type="submission" date="2025-09" db="UniProtKB">
        <authorList>
            <consortium name="Ensembl"/>
        </authorList>
    </citation>
    <scope>IDENTIFICATION</scope>
</reference>
<feature type="domain" description="ShKT" evidence="10">
    <location>
        <begin position="365"/>
        <end position="400"/>
    </location>
</feature>
<dbReference type="PROSITE" id="PS51670">
    <property type="entry name" value="SHKT"/>
    <property type="match status" value="3"/>
</dbReference>
<evidence type="ECO:0000256" key="2">
    <source>
        <dbReference type="ARBA" id="ARBA00022670"/>
    </source>
</evidence>
<keyword evidence="6 8" id="KW-0482">Metalloprotease</keyword>
<dbReference type="Pfam" id="PF01400">
    <property type="entry name" value="Astacin"/>
    <property type="match status" value="1"/>
</dbReference>
<feature type="active site" evidence="8">
    <location>
        <position position="126"/>
    </location>
</feature>
<dbReference type="STRING" id="51511.ENSCSAVP00000005432"/>
<evidence type="ECO:0000256" key="5">
    <source>
        <dbReference type="ARBA" id="ARBA00022833"/>
    </source>
</evidence>
<dbReference type="SMART" id="SM00235">
    <property type="entry name" value="ZnMc"/>
    <property type="match status" value="1"/>
</dbReference>
<dbReference type="Proteomes" id="UP000007875">
    <property type="component" value="Unassembled WGS sequence"/>
</dbReference>
<dbReference type="InterPro" id="IPR001506">
    <property type="entry name" value="Peptidase_M12A"/>
</dbReference>
<name>H2YJD3_CIOSA</name>
<evidence type="ECO:0000256" key="6">
    <source>
        <dbReference type="ARBA" id="ARBA00023049"/>
    </source>
</evidence>
<protein>
    <recommendedName>
        <fullName evidence="9">Metalloendopeptidase</fullName>
        <ecNumber evidence="9">3.4.24.-</ecNumber>
    </recommendedName>
</protein>
<dbReference type="Gene3D" id="3.40.390.10">
    <property type="entry name" value="Collagenase (Catalytic Domain)"/>
    <property type="match status" value="1"/>
</dbReference>
<evidence type="ECO:0000256" key="9">
    <source>
        <dbReference type="RuleBase" id="RU361183"/>
    </source>
</evidence>
<dbReference type="CDD" id="cd04280">
    <property type="entry name" value="ZnMc_astacin_like"/>
    <property type="match status" value="1"/>
</dbReference>
<dbReference type="GO" id="GO:0004222">
    <property type="term" value="F:metalloendopeptidase activity"/>
    <property type="evidence" value="ECO:0007669"/>
    <property type="project" value="UniProtKB-UniRule"/>
</dbReference>
<feature type="domain" description="Peptidase M12A" evidence="11">
    <location>
        <begin position="29"/>
        <end position="228"/>
    </location>
</feature>
<keyword evidence="3 8" id="KW-0479">Metal-binding</keyword>
<evidence type="ECO:0000259" key="11">
    <source>
        <dbReference type="PROSITE" id="PS51864"/>
    </source>
</evidence>
<evidence type="ECO:0000256" key="1">
    <source>
        <dbReference type="ARBA" id="ARBA00002657"/>
    </source>
</evidence>
<sequence length="401" mass="45036">MEGDITVGERQYAGMLSKYGRGSHVVKRGATGQSFGRKWPKVGDEVILPYTFHSSVGDAKRRKVRQAIQRYNEVTCIRIQPRSGERNYIEIKDGRGCSSDLGMTGGKQTITLGTGCDSMQGIIIHEFMHALGFFHEQSRADRDRYVRVMWSNIKSDATANFDKMDRRSWDSFGSRYDPDSVMQYGGNFFSKNGRPTLINKASGEAVQYQRHDFSTNDLLQLNRKYECTNYIDQASVSDDSRAAVATRRTRTDIVCRDKSRQLCANWSRLGYCQRNYVNYMRENCPLSCGRCTSETTTTVPTTTTTTTIATTTTQSSCSDKRSSCSSWVTSGYCQGDFATFMRNNCPSSCGHCNNGLVLAAESESCQDKASICAEWVQAQYCTRIFVSYMQNNCARSCGFCT</sequence>
<keyword evidence="5 8" id="KW-0862">Zinc</keyword>
<dbReference type="eggNOG" id="KOG3714">
    <property type="taxonomic scope" value="Eukaryota"/>
</dbReference>
<evidence type="ECO:0000313" key="12">
    <source>
        <dbReference type="Ensembl" id="ENSCSAVP00000005432.1"/>
    </source>
</evidence>
<keyword evidence="4 8" id="KW-0378">Hydrolase</keyword>
<dbReference type="PROSITE" id="PS51864">
    <property type="entry name" value="ASTACIN"/>
    <property type="match status" value="1"/>
</dbReference>
<feature type="domain" description="ShKT" evidence="10">
    <location>
        <begin position="317"/>
        <end position="352"/>
    </location>
</feature>
<reference evidence="12" key="2">
    <citation type="submission" date="2025-08" db="UniProtKB">
        <authorList>
            <consortium name="Ensembl"/>
        </authorList>
    </citation>
    <scope>IDENTIFICATION</scope>
</reference>
<dbReference type="SUPFAM" id="SSF55486">
    <property type="entry name" value="Metalloproteases ('zincins'), catalytic domain"/>
    <property type="match status" value="1"/>
</dbReference>
<dbReference type="GeneTree" id="ENSGT00940000154856"/>
<dbReference type="InterPro" id="IPR003582">
    <property type="entry name" value="ShKT_dom"/>
</dbReference>
<dbReference type="Pfam" id="PF01549">
    <property type="entry name" value="ShK"/>
    <property type="match status" value="3"/>
</dbReference>
<feature type="domain" description="ShKT" evidence="10">
    <location>
        <begin position="255"/>
        <end position="291"/>
    </location>
</feature>
<feature type="binding site" evidence="8">
    <location>
        <position position="125"/>
    </location>
    <ligand>
        <name>Zn(2+)</name>
        <dbReference type="ChEBI" id="CHEBI:29105"/>
        <note>catalytic</note>
    </ligand>
</feature>
<comment type="caution">
    <text evidence="7">Lacks conserved residue(s) required for the propagation of feature annotation.</text>
</comment>
<keyword evidence="2 8" id="KW-0645">Protease</keyword>
<dbReference type="GO" id="GO:0006508">
    <property type="term" value="P:proteolysis"/>
    <property type="evidence" value="ECO:0007669"/>
    <property type="project" value="UniProtKB-KW"/>
</dbReference>
<dbReference type="Gene3D" id="1.10.10.1940">
    <property type="match status" value="3"/>
</dbReference>
<dbReference type="AlphaFoldDB" id="H2YJD3"/>
<proteinExistence type="predicted"/>
<feature type="binding site" evidence="8">
    <location>
        <position position="135"/>
    </location>
    <ligand>
        <name>Zn(2+)</name>
        <dbReference type="ChEBI" id="CHEBI:29105"/>
        <note>catalytic</note>
    </ligand>
</feature>
<dbReference type="InParanoid" id="H2YJD3"/>
<comment type="function">
    <text evidence="1">Metalloprotease.</text>
</comment>
<dbReference type="OMA" id="LYHEHTH"/>